<feature type="domain" description="Acyl-CoA dehydrogenase/oxidase N-terminal" evidence="9">
    <location>
        <begin position="6"/>
        <end position="118"/>
    </location>
</feature>
<evidence type="ECO:0000313" key="10">
    <source>
        <dbReference type="EMBL" id="MCX2972916.1"/>
    </source>
</evidence>
<dbReference type="InterPro" id="IPR009075">
    <property type="entry name" value="AcylCo_DH/oxidase_C"/>
</dbReference>
<evidence type="ECO:0000256" key="4">
    <source>
        <dbReference type="ARBA" id="ARBA00022827"/>
    </source>
</evidence>
<evidence type="ECO:0000256" key="2">
    <source>
        <dbReference type="ARBA" id="ARBA00009347"/>
    </source>
</evidence>
<keyword evidence="5 6" id="KW-0560">Oxidoreductase</keyword>
<protein>
    <submittedName>
        <fullName evidence="10">Acyl-CoA dehydrogenase</fullName>
    </submittedName>
</protein>
<accession>A0ABT3STE5</accession>
<dbReference type="InterPro" id="IPR009100">
    <property type="entry name" value="AcylCoA_DH/oxidase_NM_dom_sf"/>
</dbReference>
<dbReference type="SUPFAM" id="SSF56645">
    <property type="entry name" value="Acyl-CoA dehydrogenase NM domain-like"/>
    <property type="match status" value="1"/>
</dbReference>
<evidence type="ECO:0000256" key="5">
    <source>
        <dbReference type="ARBA" id="ARBA00023002"/>
    </source>
</evidence>
<organism evidence="10 11">
    <name type="scientific">Candidatus Seongchinamella marina</name>
    <dbReference type="NCBI Taxonomy" id="2518990"/>
    <lineage>
        <taxon>Bacteria</taxon>
        <taxon>Pseudomonadati</taxon>
        <taxon>Pseudomonadota</taxon>
        <taxon>Gammaproteobacteria</taxon>
        <taxon>Cellvibrionales</taxon>
        <taxon>Halieaceae</taxon>
        <taxon>Seongchinamella</taxon>
    </lineage>
</organism>
<dbReference type="InterPro" id="IPR037069">
    <property type="entry name" value="AcylCoA_DH/ox_N_sf"/>
</dbReference>
<dbReference type="PANTHER" id="PTHR43884:SF20">
    <property type="entry name" value="ACYL-COA DEHYDROGENASE FADE28"/>
    <property type="match status" value="1"/>
</dbReference>
<dbReference type="EMBL" id="SHNP01000001">
    <property type="protein sequence ID" value="MCX2972916.1"/>
    <property type="molecule type" value="Genomic_DNA"/>
</dbReference>
<dbReference type="Pfam" id="PF00441">
    <property type="entry name" value="Acyl-CoA_dh_1"/>
    <property type="match status" value="1"/>
</dbReference>
<dbReference type="InterPro" id="IPR013786">
    <property type="entry name" value="AcylCoA_DH/ox_N"/>
</dbReference>
<gene>
    <name evidence="10" type="ORF">EYC87_04860</name>
</gene>
<evidence type="ECO:0000256" key="6">
    <source>
        <dbReference type="RuleBase" id="RU362125"/>
    </source>
</evidence>
<keyword evidence="11" id="KW-1185">Reference proteome</keyword>
<name>A0ABT3STE5_9GAMM</name>
<evidence type="ECO:0000259" key="8">
    <source>
        <dbReference type="Pfam" id="PF02770"/>
    </source>
</evidence>
<evidence type="ECO:0000256" key="3">
    <source>
        <dbReference type="ARBA" id="ARBA00022630"/>
    </source>
</evidence>
<dbReference type="PANTHER" id="PTHR43884">
    <property type="entry name" value="ACYL-COA DEHYDROGENASE"/>
    <property type="match status" value="1"/>
</dbReference>
<evidence type="ECO:0000259" key="7">
    <source>
        <dbReference type="Pfam" id="PF00441"/>
    </source>
</evidence>
<comment type="similarity">
    <text evidence="2 6">Belongs to the acyl-CoA dehydrogenase family.</text>
</comment>
<dbReference type="Pfam" id="PF02771">
    <property type="entry name" value="Acyl-CoA_dh_N"/>
    <property type="match status" value="1"/>
</dbReference>
<dbReference type="InterPro" id="IPR046373">
    <property type="entry name" value="Acyl-CoA_Oxase/DH_mid-dom_sf"/>
</dbReference>
<evidence type="ECO:0000259" key="9">
    <source>
        <dbReference type="Pfam" id="PF02771"/>
    </source>
</evidence>
<keyword evidence="4 6" id="KW-0274">FAD</keyword>
<dbReference type="RefSeq" id="WP_279251859.1">
    <property type="nucleotide sequence ID" value="NZ_SHNP01000001.1"/>
</dbReference>
<dbReference type="Pfam" id="PF02770">
    <property type="entry name" value="Acyl-CoA_dh_M"/>
    <property type="match status" value="1"/>
</dbReference>
<dbReference type="Gene3D" id="2.40.110.10">
    <property type="entry name" value="Butyryl-CoA Dehydrogenase, subunit A, domain 2"/>
    <property type="match status" value="1"/>
</dbReference>
<dbReference type="Gene3D" id="1.20.140.10">
    <property type="entry name" value="Butyryl-CoA Dehydrogenase, subunit A, domain 3"/>
    <property type="match status" value="1"/>
</dbReference>
<evidence type="ECO:0000256" key="1">
    <source>
        <dbReference type="ARBA" id="ARBA00001974"/>
    </source>
</evidence>
<dbReference type="InterPro" id="IPR006091">
    <property type="entry name" value="Acyl-CoA_Oxase/DH_mid-dom"/>
</dbReference>
<keyword evidence="3 6" id="KW-0285">Flavoprotein</keyword>
<evidence type="ECO:0000313" key="11">
    <source>
        <dbReference type="Proteomes" id="UP001143307"/>
    </source>
</evidence>
<comment type="caution">
    <text evidence="10">The sequence shown here is derived from an EMBL/GenBank/DDBJ whole genome shotgun (WGS) entry which is preliminary data.</text>
</comment>
<proteinExistence type="inferred from homology"/>
<sequence length="384" mass="41537">MDFNYTEDQSAIRELAYQIFTDRATDEFLLNFSRGDETYDSGLWTTLAEQGLLGIAVPEAVGGSGLGLTELCLMLEEQGRRVAPIPLFSCLVLGGLPIAEYGTDQQQQKWLTELASGQSKFSAAIADLGMNSALTTSVTAGRGSDDNWTLNGTKALVPDGAVADYILVPAATGEDETSVFVVPVAQTGVDLTAVEIGISGQRAAHLTLNDVRVTSEALLGAQGQGDTIVDWLEERANIAHCAQQVGVTQEAMKRTAQYVSERNQFGVPLGSFQALAMRMADSYIDVEAIRTTYWLALWCLSNGKEARAEVRAAKWWACDASHRVVCTAQHLHGGMGADVEYPIHRFYLMAKQISYSLGNAGQQLEKLGELLAADRTLGFRSLEV</sequence>
<feature type="domain" description="Acyl-CoA dehydrogenase/oxidase C-terminal" evidence="7">
    <location>
        <begin position="238"/>
        <end position="365"/>
    </location>
</feature>
<reference evidence="10" key="1">
    <citation type="submission" date="2019-02" db="EMBL/GenBank/DDBJ databases">
        <authorList>
            <person name="Li S.-H."/>
        </authorList>
    </citation>
    <scope>NUCLEOTIDE SEQUENCE</scope>
    <source>
        <strain evidence="10">IMCC8485</strain>
    </source>
</reference>
<dbReference type="Gene3D" id="1.10.540.10">
    <property type="entry name" value="Acyl-CoA dehydrogenase/oxidase, N-terminal domain"/>
    <property type="match status" value="1"/>
</dbReference>
<dbReference type="Proteomes" id="UP001143307">
    <property type="component" value="Unassembled WGS sequence"/>
</dbReference>
<dbReference type="SUPFAM" id="SSF47203">
    <property type="entry name" value="Acyl-CoA dehydrogenase C-terminal domain-like"/>
    <property type="match status" value="1"/>
</dbReference>
<comment type="cofactor">
    <cofactor evidence="1 6">
        <name>FAD</name>
        <dbReference type="ChEBI" id="CHEBI:57692"/>
    </cofactor>
</comment>
<dbReference type="InterPro" id="IPR036250">
    <property type="entry name" value="AcylCo_DH-like_C"/>
</dbReference>
<feature type="domain" description="Acyl-CoA oxidase/dehydrogenase middle" evidence="8">
    <location>
        <begin position="133"/>
        <end position="211"/>
    </location>
</feature>